<comment type="caution">
    <text evidence="1">The sequence shown here is derived from an EMBL/GenBank/DDBJ whole genome shotgun (WGS) entry which is preliminary data.</text>
</comment>
<gene>
    <name evidence="1" type="ORF">BDM02DRAFT_3270520</name>
</gene>
<evidence type="ECO:0000313" key="1">
    <source>
        <dbReference type="EMBL" id="KAF9647108.1"/>
    </source>
</evidence>
<proteinExistence type="predicted"/>
<dbReference type="EMBL" id="MU118041">
    <property type="protein sequence ID" value="KAF9647108.1"/>
    <property type="molecule type" value="Genomic_DNA"/>
</dbReference>
<protein>
    <submittedName>
        <fullName evidence="1">TBCC-domain-containing protein</fullName>
    </submittedName>
</protein>
<name>A0ACB6ZCS4_THEGA</name>
<organism evidence="1 2">
    <name type="scientific">Thelephora ganbajun</name>
    <name type="common">Ganba fungus</name>
    <dbReference type="NCBI Taxonomy" id="370292"/>
    <lineage>
        <taxon>Eukaryota</taxon>
        <taxon>Fungi</taxon>
        <taxon>Dikarya</taxon>
        <taxon>Basidiomycota</taxon>
        <taxon>Agaricomycotina</taxon>
        <taxon>Agaricomycetes</taxon>
        <taxon>Thelephorales</taxon>
        <taxon>Thelephoraceae</taxon>
        <taxon>Thelephora</taxon>
    </lineage>
</organism>
<accession>A0ACB6ZCS4</accession>
<evidence type="ECO:0000313" key="2">
    <source>
        <dbReference type="Proteomes" id="UP000886501"/>
    </source>
</evidence>
<keyword evidence="2" id="KW-1185">Reference proteome</keyword>
<reference evidence="1" key="2">
    <citation type="journal article" date="2020" name="Nat. Commun.">
        <title>Large-scale genome sequencing of mycorrhizal fungi provides insights into the early evolution of symbiotic traits.</title>
        <authorList>
            <person name="Miyauchi S."/>
            <person name="Kiss E."/>
            <person name="Kuo A."/>
            <person name="Drula E."/>
            <person name="Kohler A."/>
            <person name="Sanchez-Garcia M."/>
            <person name="Morin E."/>
            <person name="Andreopoulos B."/>
            <person name="Barry K.W."/>
            <person name="Bonito G."/>
            <person name="Buee M."/>
            <person name="Carver A."/>
            <person name="Chen C."/>
            <person name="Cichocki N."/>
            <person name="Clum A."/>
            <person name="Culley D."/>
            <person name="Crous P.W."/>
            <person name="Fauchery L."/>
            <person name="Girlanda M."/>
            <person name="Hayes R.D."/>
            <person name="Keri Z."/>
            <person name="LaButti K."/>
            <person name="Lipzen A."/>
            <person name="Lombard V."/>
            <person name="Magnuson J."/>
            <person name="Maillard F."/>
            <person name="Murat C."/>
            <person name="Nolan M."/>
            <person name="Ohm R.A."/>
            <person name="Pangilinan J."/>
            <person name="Pereira M.F."/>
            <person name="Perotto S."/>
            <person name="Peter M."/>
            <person name="Pfister S."/>
            <person name="Riley R."/>
            <person name="Sitrit Y."/>
            <person name="Stielow J.B."/>
            <person name="Szollosi G."/>
            <person name="Zifcakova L."/>
            <person name="Stursova M."/>
            <person name="Spatafora J.W."/>
            <person name="Tedersoo L."/>
            <person name="Vaario L.M."/>
            <person name="Yamada A."/>
            <person name="Yan M."/>
            <person name="Wang P."/>
            <person name="Xu J."/>
            <person name="Bruns T."/>
            <person name="Baldrian P."/>
            <person name="Vilgalys R."/>
            <person name="Dunand C."/>
            <person name="Henrissat B."/>
            <person name="Grigoriev I.V."/>
            <person name="Hibbett D."/>
            <person name="Nagy L.G."/>
            <person name="Martin F.M."/>
        </authorList>
    </citation>
    <scope>NUCLEOTIDE SEQUENCE</scope>
    <source>
        <strain evidence="1">P2</strain>
    </source>
</reference>
<dbReference type="Proteomes" id="UP000886501">
    <property type="component" value="Unassembled WGS sequence"/>
</dbReference>
<sequence length="320" mass="35801">MSDSNFARDFYTEFQATRNDFTTRLSTTTSSHASEFSAQLALLRKKFVDVRSFLPPYDQRQYEMQLKSWEQALEKLQTNQTSAGTKPKFAFKRKDKLDKPTPDASEVKAPTPAETISRLPTSHLSLTSKSGCLLTFTSLPDTSSIPIDSELIIANLDNCIVDLMEGDSATMTPTAVHIRNVTNCVLLLPVIKGSILLHDLQRCVVVISGCHQFRMHTSRCIDVYLSIAAKPVIEKCTGIYFSEYPASSPVGAEGLKNQFRVEDFSHIRQTPSPNWTLRNDKTATLEHWLKKFRDSGRDANEWDLQVLAEILAYIGGEGSG</sequence>
<reference evidence="1" key="1">
    <citation type="submission" date="2019-10" db="EMBL/GenBank/DDBJ databases">
        <authorList>
            <consortium name="DOE Joint Genome Institute"/>
            <person name="Kuo A."/>
            <person name="Miyauchi S."/>
            <person name="Kiss E."/>
            <person name="Drula E."/>
            <person name="Kohler A."/>
            <person name="Sanchez-Garcia M."/>
            <person name="Andreopoulos B."/>
            <person name="Barry K.W."/>
            <person name="Bonito G."/>
            <person name="Buee M."/>
            <person name="Carver A."/>
            <person name="Chen C."/>
            <person name="Cichocki N."/>
            <person name="Clum A."/>
            <person name="Culley D."/>
            <person name="Crous P.W."/>
            <person name="Fauchery L."/>
            <person name="Girlanda M."/>
            <person name="Hayes R."/>
            <person name="Keri Z."/>
            <person name="Labutti K."/>
            <person name="Lipzen A."/>
            <person name="Lombard V."/>
            <person name="Magnuson J."/>
            <person name="Maillard F."/>
            <person name="Morin E."/>
            <person name="Murat C."/>
            <person name="Nolan M."/>
            <person name="Ohm R."/>
            <person name="Pangilinan J."/>
            <person name="Pereira M."/>
            <person name="Perotto S."/>
            <person name="Peter M."/>
            <person name="Riley R."/>
            <person name="Sitrit Y."/>
            <person name="Stielow B."/>
            <person name="Szollosi G."/>
            <person name="Zifcakova L."/>
            <person name="Stursova M."/>
            <person name="Spatafora J.W."/>
            <person name="Tedersoo L."/>
            <person name="Vaario L.-M."/>
            <person name="Yamada A."/>
            <person name="Yan M."/>
            <person name="Wang P."/>
            <person name="Xu J."/>
            <person name="Bruns T."/>
            <person name="Baldrian P."/>
            <person name="Vilgalys R."/>
            <person name="Henrissat B."/>
            <person name="Grigoriev I.V."/>
            <person name="Hibbett D."/>
            <person name="Nagy L.G."/>
            <person name="Martin F.M."/>
        </authorList>
    </citation>
    <scope>NUCLEOTIDE SEQUENCE</scope>
    <source>
        <strain evidence="1">P2</strain>
    </source>
</reference>